<dbReference type="Gene3D" id="3.50.50.60">
    <property type="entry name" value="FAD/NAD(P)-binding domain"/>
    <property type="match status" value="1"/>
</dbReference>
<dbReference type="AlphaFoldDB" id="A0A0V8HEN1"/>
<dbReference type="EMBL" id="FMAU01000004">
    <property type="protein sequence ID" value="SCC22130.1"/>
    <property type="molecule type" value="Genomic_DNA"/>
</dbReference>
<evidence type="ECO:0000259" key="6">
    <source>
        <dbReference type="Pfam" id="PF01266"/>
    </source>
</evidence>
<dbReference type="NCBIfam" id="NF008726">
    <property type="entry name" value="PRK11728.1"/>
    <property type="match status" value="1"/>
</dbReference>
<evidence type="ECO:0000256" key="2">
    <source>
        <dbReference type="ARBA" id="ARBA00022630"/>
    </source>
</evidence>
<dbReference type="Pfam" id="PF01266">
    <property type="entry name" value="DAO"/>
    <property type="match status" value="1"/>
</dbReference>
<keyword evidence="4" id="KW-0560">Oxidoreductase</keyword>
<evidence type="ECO:0000256" key="3">
    <source>
        <dbReference type="ARBA" id="ARBA00022827"/>
    </source>
</evidence>
<evidence type="ECO:0000256" key="1">
    <source>
        <dbReference type="ARBA" id="ARBA00001974"/>
    </source>
</evidence>
<dbReference type="Gene3D" id="3.30.9.10">
    <property type="entry name" value="D-Amino Acid Oxidase, subunit A, domain 2"/>
    <property type="match status" value="1"/>
</dbReference>
<dbReference type="GO" id="GO:0047545">
    <property type="term" value="F:(S)-2-hydroxyglutarate dehydrogenase activity"/>
    <property type="evidence" value="ECO:0007669"/>
    <property type="project" value="TreeGrafter"/>
</dbReference>
<proteinExistence type="inferred from homology"/>
<keyword evidence="2" id="KW-0285">Flavoprotein</keyword>
<feature type="domain" description="FAD dependent oxidoreductase" evidence="6">
    <location>
        <begin position="3"/>
        <end position="390"/>
    </location>
</feature>
<dbReference type="Proteomes" id="UP000181997">
    <property type="component" value="Unassembled WGS sequence"/>
</dbReference>
<name>A0A0V8HEN1_9BACI</name>
<comment type="cofactor">
    <cofactor evidence="1">
        <name>FAD</name>
        <dbReference type="ChEBI" id="CHEBI:57692"/>
    </cofactor>
</comment>
<accession>A0A0V8HEN1</accession>
<keyword evidence="3" id="KW-0274">FAD</keyword>
<dbReference type="RefSeq" id="WP_058299212.1">
    <property type="nucleotide sequence ID" value="NZ_FMAU01000004.1"/>
</dbReference>
<dbReference type="InterPro" id="IPR036188">
    <property type="entry name" value="FAD/NAD-bd_sf"/>
</dbReference>
<organism evidence="7 8">
    <name type="scientific">[Bacillus] enclensis</name>
    <dbReference type="NCBI Taxonomy" id="1402860"/>
    <lineage>
        <taxon>Bacteria</taxon>
        <taxon>Bacillati</taxon>
        <taxon>Bacillota</taxon>
        <taxon>Bacilli</taxon>
        <taxon>Bacillales</taxon>
        <taxon>Bacillaceae</taxon>
        <taxon>Rossellomorea</taxon>
    </lineage>
</organism>
<dbReference type="OrthoDB" id="9801699at2"/>
<dbReference type="GO" id="GO:0005737">
    <property type="term" value="C:cytoplasm"/>
    <property type="evidence" value="ECO:0007669"/>
    <property type="project" value="TreeGrafter"/>
</dbReference>
<dbReference type="PANTHER" id="PTHR43104">
    <property type="entry name" value="L-2-HYDROXYGLUTARATE DEHYDROGENASE, MITOCHONDRIAL"/>
    <property type="match status" value="1"/>
</dbReference>
<dbReference type="PANTHER" id="PTHR43104:SF2">
    <property type="entry name" value="L-2-HYDROXYGLUTARATE DEHYDROGENASE, MITOCHONDRIAL"/>
    <property type="match status" value="1"/>
</dbReference>
<evidence type="ECO:0000256" key="4">
    <source>
        <dbReference type="ARBA" id="ARBA00023002"/>
    </source>
</evidence>
<dbReference type="InterPro" id="IPR006076">
    <property type="entry name" value="FAD-dep_OxRdtase"/>
</dbReference>
<protein>
    <submittedName>
        <fullName evidence="7">L-2-hydroxyglutarate oxidase</fullName>
    </submittedName>
</protein>
<dbReference type="SUPFAM" id="SSF51905">
    <property type="entry name" value="FAD/NAD(P)-binding domain"/>
    <property type="match status" value="1"/>
</dbReference>
<comment type="similarity">
    <text evidence="5">Belongs to the L2HGDH family.</text>
</comment>
<gene>
    <name evidence="7" type="ORF">GA0061094_3198</name>
</gene>
<reference evidence="8" key="1">
    <citation type="submission" date="2016-08" db="EMBL/GenBank/DDBJ databases">
        <authorList>
            <person name="Varghese N."/>
            <person name="Submissions Spin"/>
        </authorList>
    </citation>
    <scope>NUCLEOTIDE SEQUENCE [LARGE SCALE GENOMIC DNA]</scope>
    <source>
        <strain evidence="8">SGD-1123</strain>
    </source>
</reference>
<keyword evidence="8" id="KW-1185">Reference proteome</keyword>
<evidence type="ECO:0000313" key="7">
    <source>
        <dbReference type="EMBL" id="SCC22130.1"/>
    </source>
</evidence>
<evidence type="ECO:0000313" key="8">
    <source>
        <dbReference type="Proteomes" id="UP000181997"/>
    </source>
</evidence>
<sequence>MYDFIIVGGGIVGLSVGMALFEQYEGAKVLLIEKEDELALHQTGHNSGVIHSGIYYKPGSYKARFAREGSKSMKDFCQEHKIEHDICGKVIVATKKEELPLLNNLYKRSIENSLDTTLIGEDELKEIEPHVKGLGAIKVPAAGIVNYKQVSEKFAEIMKRHGGEIMLGTKVQKVTEHNDEVVVETDKGDFRTHLVINCAGLHSDRVAKASGYETDMKIVPFRGEYYKLKPEKRHLVKNLIYPVPNPDFPFLGVHFTRMIDGEVDAGPNAVLSFKREGYHKTDFSMKDFAEVMGYSGFWKLAGRYMKEGIDEMARSFSKARFVASLQELIPEIKEDDLVPAPAGVRAQALKADGNLVDDFHIVIGKKSIHVCNAPSPAATASIEIGKEVVRRIAAQEHLTEAIIS</sequence>
<evidence type="ECO:0000256" key="5">
    <source>
        <dbReference type="ARBA" id="ARBA00037941"/>
    </source>
</evidence>